<protein>
    <submittedName>
        <fullName evidence="3">C6 domain-containing protein</fullName>
    </submittedName>
</protein>
<reference evidence="3" key="1">
    <citation type="submission" date="2016-11" db="UniProtKB">
        <authorList>
            <consortium name="WormBaseParasite"/>
        </authorList>
    </citation>
    <scope>IDENTIFICATION</scope>
</reference>
<feature type="domain" description="C6" evidence="1">
    <location>
        <begin position="95"/>
        <end position="199"/>
    </location>
</feature>
<proteinExistence type="predicted"/>
<evidence type="ECO:0000313" key="3">
    <source>
        <dbReference type="WBParaSite" id="Csp11.Scaffold630.g19765.t1"/>
    </source>
</evidence>
<dbReference type="Proteomes" id="UP000095282">
    <property type="component" value="Unplaced"/>
</dbReference>
<evidence type="ECO:0000259" key="1">
    <source>
        <dbReference type="SMART" id="SM01048"/>
    </source>
</evidence>
<evidence type="ECO:0000313" key="2">
    <source>
        <dbReference type="Proteomes" id="UP000095282"/>
    </source>
</evidence>
<organism evidence="2 3">
    <name type="scientific">Caenorhabditis tropicalis</name>
    <dbReference type="NCBI Taxonomy" id="1561998"/>
    <lineage>
        <taxon>Eukaryota</taxon>
        <taxon>Metazoa</taxon>
        <taxon>Ecdysozoa</taxon>
        <taxon>Nematoda</taxon>
        <taxon>Chromadorea</taxon>
        <taxon>Rhabditida</taxon>
        <taxon>Rhabditina</taxon>
        <taxon>Rhabditomorpha</taxon>
        <taxon>Rhabditoidea</taxon>
        <taxon>Rhabditidae</taxon>
        <taxon>Peloderinae</taxon>
        <taxon>Caenorhabditis</taxon>
    </lineage>
</organism>
<dbReference type="SMART" id="SM01048">
    <property type="entry name" value="C6"/>
    <property type="match status" value="1"/>
</dbReference>
<dbReference type="AlphaFoldDB" id="A0A1I7UVI3"/>
<name>A0A1I7UVI3_9PELO</name>
<dbReference type="Pfam" id="PF01681">
    <property type="entry name" value="C6"/>
    <property type="match status" value="1"/>
</dbReference>
<dbReference type="InterPro" id="IPR002601">
    <property type="entry name" value="C6_domain"/>
</dbReference>
<sequence length="209" mass="22982">MPEYANTFLVFSEQERMKPSSRENENSSPFGFKTDFRVFGLSEGVLLSRSKMNILICFVSIIFLIKNTVDTCFATSAAQGAVVTTTEDPVELRTCSPTALTLGTANSADLSIDVNYINLVSTRIGTTLETDSTMQLTCTASEGLRAFMSFNDTLTAAENVPNPRTVTVNLTCNSEEMVWYYVTTYEGINYRYDITMAVCAELAIPTDPG</sequence>
<dbReference type="WBParaSite" id="Csp11.Scaffold630.g19765.t1">
    <property type="protein sequence ID" value="Csp11.Scaffold630.g19765.t1"/>
    <property type="gene ID" value="Csp11.Scaffold630.g19765"/>
</dbReference>
<keyword evidence="2" id="KW-1185">Reference proteome</keyword>
<accession>A0A1I7UVI3</accession>